<evidence type="ECO:0000313" key="2">
    <source>
        <dbReference type="EMBL" id="KXZ57978.1"/>
    </source>
</evidence>
<dbReference type="RefSeq" id="WP_244878121.1">
    <property type="nucleotide sequence ID" value="NZ_LQQC01000010.1"/>
</dbReference>
<keyword evidence="1" id="KW-1133">Transmembrane helix</keyword>
<dbReference type="Proteomes" id="UP000243589">
    <property type="component" value="Unassembled WGS sequence"/>
</dbReference>
<dbReference type="AlphaFoldDB" id="A0A150H810"/>
<gene>
    <name evidence="2" type="ORF">Bravens_01010</name>
</gene>
<dbReference type="InterPro" id="IPR021315">
    <property type="entry name" value="Gap/Sap"/>
</dbReference>
<dbReference type="PATRIC" id="fig|479117.4.peg.1009"/>
<feature type="transmembrane region" description="Helical" evidence="1">
    <location>
        <begin position="78"/>
        <end position="96"/>
    </location>
</feature>
<organism evidence="2 3">
    <name type="scientific">Brevibacterium ravenspurgense</name>
    <dbReference type="NCBI Taxonomy" id="479117"/>
    <lineage>
        <taxon>Bacteria</taxon>
        <taxon>Bacillati</taxon>
        <taxon>Actinomycetota</taxon>
        <taxon>Actinomycetes</taxon>
        <taxon>Micrococcales</taxon>
        <taxon>Brevibacteriaceae</taxon>
        <taxon>Brevibacterium</taxon>
    </lineage>
</organism>
<feature type="transmembrane region" description="Helical" evidence="1">
    <location>
        <begin position="40"/>
        <end position="58"/>
    </location>
</feature>
<evidence type="ECO:0000256" key="1">
    <source>
        <dbReference type="SAM" id="Phobius"/>
    </source>
</evidence>
<name>A0A150H810_9MICO</name>
<keyword evidence="1" id="KW-0812">Transmembrane</keyword>
<sequence>MDLLSLIGLALLDSLSLGTLVIPVALAIRQQRVEFRPQALYFLTVCSAYFTLSIVLLLGMDTLLEALTDILRTPPALWARLIIGVGLAAFGIFAKNPKKRTPEEIAEQPAPKSLSPWAVIALGLSAAAAEASTMVPYLAAIGIMGNMGNP</sequence>
<accession>A0A150H810</accession>
<dbReference type="EMBL" id="LQQC01000010">
    <property type="protein sequence ID" value="KXZ57978.1"/>
    <property type="molecule type" value="Genomic_DNA"/>
</dbReference>
<comment type="caution">
    <text evidence="2">The sequence shown here is derived from an EMBL/GenBank/DDBJ whole genome shotgun (WGS) entry which is preliminary data.</text>
</comment>
<evidence type="ECO:0000313" key="3">
    <source>
        <dbReference type="Proteomes" id="UP000243589"/>
    </source>
</evidence>
<feature type="transmembrane region" description="Helical" evidence="1">
    <location>
        <begin position="6"/>
        <end position="28"/>
    </location>
</feature>
<dbReference type="Pfam" id="PF11139">
    <property type="entry name" value="SfLAP"/>
    <property type="match status" value="1"/>
</dbReference>
<proteinExistence type="predicted"/>
<keyword evidence="3" id="KW-1185">Reference proteome</keyword>
<protein>
    <submittedName>
        <fullName evidence="2">Uncharacterized protein</fullName>
    </submittedName>
</protein>
<reference evidence="2 3" key="1">
    <citation type="submission" date="2016-01" db="EMBL/GenBank/DDBJ databases">
        <title>Use of Whole Genome Sequencing to ascertain that Brevibacterium massiliense (Roux, Raoult 2009) is a later heterotypic synonym of Brevibacterium ravenspurgense (Mages 2008).</title>
        <authorList>
            <person name="Bernier A.-M."/>
            <person name="Burdz T."/>
            <person name="Huynh C."/>
            <person name="Pachecho A.L."/>
            <person name="Wiebe D."/>
            <person name="Bonner C."/>
            <person name="Bernard K."/>
        </authorList>
    </citation>
    <scope>NUCLEOTIDE SEQUENCE [LARGE SCALE GENOMIC DNA]</scope>
    <source>
        <strain evidence="2 3">CCUG56047</strain>
    </source>
</reference>
<keyword evidence="1" id="KW-0472">Membrane</keyword>